<dbReference type="InterPro" id="IPR029071">
    <property type="entry name" value="Ubiquitin-like_domsf"/>
</dbReference>
<reference evidence="2 3" key="1">
    <citation type="journal article" date="2023" name="BMC Biotechnol.">
        <title>Vitis rotundifolia cv Carlos genome sequencing.</title>
        <authorList>
            <person name="Huff M."/>
            <person name="Hulse-Kemp A."/>
            <person name="Scheffler B."/>
            <person name="Youngblood R."/>
            <person name="Simpson S."/>
            <person name="Babiker E."/>
            <person name="Staton M."/>
        </authorList>
    </citation>
    <scope>NUCLEOTIDE SEQUENCE [LARGE SCALE GENOMIC DNA]</scope>
    <source>
        <tissue evidence="2">Leaf</tissue>
    </source>
</reference>
<keyword evidence="3" id="KW-1185">Reference proteome</keyword>
<organism evidence="2 3">
    <name type="scientific">Vitis rotundifolia</name>
    <name type="common">Muscadine grape</name>
    <dbReference type="NCBI Taxonomy" id="103349"/>
    <lineage>
        <taxon>Eukaryota</taxon>
        <taxon>Viridiplantae</taxon>
        <taxon>Streptophyta</taxon>
        <taxon>Embryophyta</taxon>
        <taxon>Tracheophyta</taxon>
        <taxon>Spermatophyta</taxon>
        <taxon>Magnoliopsida</taxon>
        <taxon>eudicotyledons</taxon>
        <taxon>Gunneridae</taxon>
        <taxon>Pentapetalae</taxon>
        <taxon>rosids</taxon>
        <taxon>Vitales</taxon>
        <taxon>Vitaceae</taxon>
        <taxon>Viteae</taxon>
        <taxon>Vitis</taxon>
    </lineage>
</organism>
<accession>A0AA39A4Y4</accession>
<evidence type="ECO:0000313" key="3">
    <source>
        <dbReference type="Proteomes" id="UP001168098"/>
    </source>
</evidence>
<gene>
    <name evidence="2" type="ORF">PVL29_006416</name>
</gene>
<dbReference type="Gene3D" id="3.10.20.90">
    <property type="entry name" value="Phosphatidylinositol 3-kinase Catalytic Subunit, Chain A, domain 1"/>
    <property type="match status" value="1"/>
</dbReference>
<dbReference type="EMBL" id="JARBHA010000005">
    <property type="protein sequence ID" value="KAJ9701055.1"/>
    <property type="molecule type" value="Genomic_DNA"/>
</dbReference>
<dbReference type="AlphaFoldDB" id="A0AA39A4Y4"/>
<proteinExistence type="predicted"/>
<dbReference type="SUPFAM" id="SSF54236">
    <property type="entry name" value="Ubiquitin-like"/>
    <property type="match status" value="1"/>
</dbReference>
<evidence type="ECO:0000313" key="2">
    <source>
        <dbReference type="EMBL" id="KAJ9701055.1"/>
    </source>
</evidence>
<dbReference type="PANTHER" id="PTHR10562">
    <property type="entry name" value="SMALL UBIQUITIN-RELATED MODIFIER"/>
    <property type="match status" value="1"/>
</dbReference>
<comment type="caution">
    <text evidence="2">The sequence shown here is derived from an EMBL/GenBank/DDBJ whole genome shotgun (WGS) entry which is preliminary data.</text>
</comment>
<name>A0AA39A4Y4_VITRO</name>
<dbReference type="PROSITE" id="PS50053">
    <property type="entry name" value="UBIQUITIN_2"/>
    <property type="match status" value="1"/>
</dbReference>
<feature type="domain" description="Ubiquitin-like" evidence="1">
    <location>
        <begin position="14"/>
        <end position="95"/>
    </location>
</feature>
<dbReference type="InterPro" id="IPR000626">
    <property type="entry name" value="Ubiquitin-like_dom"/>
</dbReference>
<dbReference type="Pfam" id="PF11976">
    <property type="entry name" value="Rad60-SLD"/>
    <property type="match status" value="1"/>
</dbReference>
<dbReference type="Proteomes" id="UP001168098">
    <property type="component" value="Unassembled WGS sequence"/>
</dbReference>
<protein>
    <recommendedName>
        <fullName evidence="1">Ubiquitin-like domain-containing protein</fullName>
    </recommendedName>
</protein>
<evidence type="ECO:0000259" key="1">
    <source>
        <dbReference type="PROSITE" id="PS50053"/>
    </source>
</evidence>
<sequence length="100" mass="11311">MPQPAKRALDQSSSEVKVNSQVQLIAFFDGRQLYFRINLSTPSQRLLVAYCQRMNIDHKTMKLIYNGRLPAKQTPEQLGMEDGDEIDALTYQTGGGCRAF</sequence>
<dbReference type="InterPro" id="IPR022617">
    <property type="entry name" value="Rad60/SUMO-like_dom"/>
</dbReference>